<protein>
    <submittedName>
        <fullName evidence="6">Uncharacterized protein</fullName>
    </submittedName>
</protein>
<dbReference type="GO" id="GO:0005576">
    <property type="term" value="C:extracellular region"/>
    <property type="evidence" value="ECO:0007669"/>
    <property type="project" value="UniProtKB-SubCell"/>
</dbReference>
<dbReference type="InterPro" id="IPR038479">
    <property type="entry name" value="Transthyretin-like_sf"/>
</dbReference>
<proteinExistence type="inferred from homology"/>
<comment type="similarity">
    <text evidence="2">Belongs to the nematode transthyretin-like family.</text>
</comment>
<evidence type="ECO:0000256" key="3">
    <source>
        <dbReference type="ARBA" id="ARBA00022525"/>
    </source>
</evidence>
<accession>A0A914D1J0</accession>
<keyword evidence="3" id="KW-0964">Secreted</keyword>
<sequence>MDDGDEKWSNKNDCFLITGTLNCHNETDLVVNITVECWDEDGGLRGDDDLMASNLTNLDGGFILTACGPFDVGFDDPDPFLLVKHECNREHLNGTQTLRLPLNNQLRPDGVNEIHLGVIDLFAYGV</sequence>
<dbReference type="InterPro" id="IPR001534">
    <property type="entry name" value="Transthyretin-like"/>
</dbReference>
<name>A0A914D1J0_9BILA</name>
<dbReference type="WBParaSite" id="ACRNAN_scaffold1704.g28572.t1">
    <property type="protein sequence ID" value="ACRNAN_scaffold1704.g28572.t1"/>
    <property type="gene ID" value="ACRNAN_scaffold1704.g28572"/>
</dbReference>
<evidence type="ECO:0000256" key="4">
    <source>
        <dbReference type="ARBA" id="ARBA00022729"/>
    </source>
</evidence>
<dbReference type="GO" id="GO:0009986">
    <property type="term" value="C:cell surface"/>
    <property type="evidence" value="ECO:0007669"/>
    <property type="project" value="InterPro"/>
</dbReference>
<evidence type="ECO:0000256" key="1">
    <source>
        <dbReference type="ARBA" id="ARBA00004613"/>
    </source>
</evidence>
<evidence type="ECO:0000256" key="2">
    <source>
        <dbReference type="ARBA" id="ARBA00010112"/>
    </source>
</evidence>
<dbReference type="AlphaFoldDB" id="A0A914D1J0"/>
<comment type="subcellular location">
    <subcellularLocation>
        <location evidence="1">Secreted</location>
    </subcellularLocation>
</comment>
<keyword evidence="5" id="KW-1185">Reference proteome</keyword>
<dbReference type="Gene3D" id="2.60.40.3330">
    <property type="match status" value="1"/>
</dbReference>
<keyword evidence="4" id="KW-0732">Signal</keyword>
<organism evidence="5 6">
    <name type="scientific">Acrobeloides nanus</name>
    <dbReference type="NCBI Taxonomy" id="290746"/>
    <lineage>
        <taxon>Eukaryota</taxon>
        <taxon>Metazoa</taxon>
        <taxon>Ecdysozoa</taxon>
        <taxon>Nematoda</taxon>
        <taxon>Chromadorea</taxon>
        <taxon>Rhabditida</taxon>
        <taxon>Tylenchina</taxon>
        <taxon>Cephalobomorpha</taxon>
        <taxon>Cephaloboidea</taxon>
        <taxon>Cephalobidae</taxon>
        <taxon>Acrobeloides</taxon>
    </lineage>
</organism>
<evidence type="ECO:0000313" key="6">
    <source>
        <dbReference type="WBParaSite" id="ACRNAN_scaffold1704.g28572.t1"/>
    </source>
</evidence>
<evidence type="ECO:0000313" key="5">
    <source>
        <dbReference type="Proteomes" id="UP000887540"/>
    </source>
</evidence>
<dbReference type="Pfam" id="PF01060">
    <property type="entry name" value="TTR-52"/>
    <property type="match status" value="1"/>
</dbReference>
<dbReference type="Proteomes" id="UP000887540">
    <property type="component" value="Unplaced"/>
</dbReference>
<reference evidence="6" key="1">
    <citation type="submission" date="2022-11" db="UniProtKB">
        <authorList>
            <consortium name="WormBaseParasite"/>
        </authorList>
    </citation>
    <scope>IDENTIFICATION</scope>
</reference>